<comment type="caution">
    <text evidence="2">The sequence shown here is derived from an EMBL/GenBank/DDBJ whole genome shotgun (WGS) entry which is preliminary data.</text>
</comment>
<dbReference type="Proteomes" id="UP000288805">
    <property type="component" value="Unassembled WGS sequence"/>
</dbReference>
<accession>A0A438J5E7</accession>
<dbReference type="PANTHER" id="PTHR46890">
    <property type="entry name" value="NON-LTR RETROLELEMENT REVERSE TRANSCRIPTASE-LIKE PROTEIN-RELATED"/>
    <property type="match status" value="1"/>
</dbReference>
<dbReference type="InterPro" id="IPR043502">
    <property type="entry name" value="DNA/RNA_pol_sf"/>
</dbReference>
<dbReference type="SUPFAM" id="SSF56219">
    <property type="entry name" value="DNase I-like"/>
    <property type="match status" value="1"/>
</dbReference>
<dbReference type="InterPro" id="IPR036691">
    <property type="entry name" value="Endo/exonu/phosph_ase_sf"/>
</dbReference>
<evidence type="ECO:0000313" key="3">
    <source>
        <dbReference type="Proteomes" id="UP000288805"/>
    </source>
</evidence>
<dbReference type="Gene3D" id="3.60.10.10">
    <property type="entry name" value="Endonuclease/exonuclease/phosphatase"/>
    <property type="match status" value="1"/>
</dbReference>
<protein>
    <submittedName>
        <fullName evidence="2">Transposon TX1 uncharacterized 149 kDa protein</fullName>
    </submittedName>
</protein>
<dbReference type="EMBL" id="QGNW01000062">
    <property type="protein sequence ID" value="RVX04178.1"/>
    <property type="molecule type" value="Genomic_DNA"/>
</dbReference>
<dbReference type="PANTHER" id="PTHR46890:SF50">
    <property type="entry name" value="RNA-DIRECTED DNA POLYMERASE, EUKARYOTA, REVERSE TRANSCRIPTASE ZINC-BINDING DOMAIN PROTEIN-RELATED"/>
    <property type="match status" value="1"/>
</dbReference>
<proteinExistence type="predicted"/>
<name>A0A438J5E7_VITVI</name>
<evidence type="ECO:0000313" key="2">
    <source>
        <dbReference type="EMBL" id="RVX04178.1"/>
    </source>
</evidence>
<feature type="domain" description="Reverse transcriptase" evidence="1">
    <location>
        <begin position="532"/>
        <end position="722"/>
    </location>
</feature>
<dbReference type="Pfam" id="PF00078">
    <property type="entry name" value="RVT_1"/>
    <property type="match status" value="1"/>
</dbReference>
<dbReference type="SUPFAM" id="SSF56672">
    <property type="entry name" value="DNA/RNA polymerases"/>
    <property type="match status" value="1"/>
</dbReference>
<dbReference type="InterPro" id="IPR052343">
    <property type="entry name" value="Retrotransposon-Effector_Assoc"/>
</dbReference>
<dbReference type="InterPro" id="IPR000477">
    <property type="entry name" value="RT_dom"/>
</dbReference>
<dbReference type="CDD" id="cd01650">
    <property type="entry name" value="RT_nLTR_like"/>
    <property type="match status" value="1"/>
</dbReference>
<evidence type="ECO:0000259" key="1">
    <source>
        <dbReference type="Pfam" id="PF00078"/>
    </source>
</evidence>
<gene>
    <name evidence="2" type="primary">YTX2_563</name>
    <name evidence="2" type="ORF">CK203_015635</name>
</gene>
<dbReference type="AlphaFoldDB" id="A0A438J5E7"/>
<reference evidence="2 3" key="1">
    <citation type="journal article" date="2018" name="PLoS Genet.">
        <title>Population sequencing reveals clonal diversity and ancestral inbreeding in the grapevine cultivar Chardonnay.</title>
        <authorList>
            <person name="Roach M.J."/>
            <person name="Johnson D.L."/>
            <person name="Bohlmann J."/>
            <person name="van Vuuren H.J."/>
            <person name="Jones S.J."/>
            <person name="Pretorius I.S."/>
            <person name="Schmidt S.A."/>
            <person name="Borneman A.R."/>
        </authorList>
    </citation>
    <scope>NUCLEOTIDE SEQUENCE [LARGE SCALE GENOMIC DNA]</scope>
    <source>
        <strain evidence="3">cv. Chardonnay</strain>
        <tissue evidence="2">Leaf</tissue>
    </source>
</reference>
<organism evidence="2 3">
    <name type="scientific">Vitis vinifera</name>
    <name type="common">Grape</name>
    <dbReference type="NCBI Taxonomy" id="29760"/>
    <lineage>
        <taxon>Eukaryota</taxon>
        <taxon>Viridiplantae</taxon>
        <taxon>Streptophyta</taxon>
        <taxon>Embryophyta</taxon>
        <taxon>Tracheophyta</taxon>
        <taxon>Spermatophyta</taxon>
        <taxon>Magnoliopsida</taxon>
        <taxon>eudicotyledons</taxon>
        <taxon>Gunneridae</taxon>
        <taxon>Pentapetalae</taxon>
        <taxon>rosids</taxon>
        <taxon>Vitales</taxon>
        <taxon>Vitaceae</taxon>
        <taxon>Viteae</taxon>
        <taxon>Vitis</taxon>
    </lineage>
</organism>
<sequence>MLSGVNGLIGDCLGPSQTESFDRNISKKPSLARPVYCNGSNFEAEFFKLREKEDARKQQMELLQPVIDRALIEEASRYGSVLNPWGLRVSGSSSPYSLSFGWTPEGEYYDHSGVLWEEIQEDTLLSMLKSIENGEGCWDLVEVNRVNNKARGWEWGSVLSEPQEARGDENSINVRGCGEKHRSGEIFRLEGFGCFRFGGRKVEDGVVWVFTGVYGPFTKDEWECLWEEIGAIRGIWEEPWCVGGDFNIIFSQRERSRQGRITSAMRRFAQIIDDLGLVDLPLQEGMYTWSGGPNNQFWARLDQFSCVLQRRLPRPVSDHFPVLLEGGVIRRGPSPFRFENMWLKVEGFKDLIYNWWEVFGRLEYNKVVALQLVDYWDLVESERSLSEEETTSKKEAKEMLSGLLWKKPIGGSYQGSYEEKEVREGVANAYQHLLTENSKWKADIERLQLEQITPGLDGVTVVFWQNCWDFVKEEVLELFKEFCEQSSFIKSLNNTFLVLLPKKGGAEDLGDFRPISLLEGGRGGGGGGGGGLYKLLAKVLANGLKKVIGKVVSPDQNAFVMGRQIFDASLIANEVIDSWQKREEKGLICHGKNGVRIKVVGLDVELHFHNQVFGLVNGVPVGFFPSSKGLRQGDPLSPYLFVMGMEVLSALIRRVVEGDFLLGCRIRGGRRQPVHISHLLFADDTIVFCEAKKEHITHLSWILFWFEAASGLRINLDKSEIIPIGEVEEMEGMAAELGCRVGYVPTVYLGLPLGAPNKAASVWDGVEERVRRRLALWKR</sequence>